<keyword evidence="9" id="KW-0472">Membrane</keyword>
<dbReference type="Gene3D" id="1.10.630.10">
    <property type="entry name" value="Cytochrome P450"/>
    <property type="match status" value="2"/>
</dbReference>
<dbReference type="AlphaFoldDB" id="A0A6V7QLG3"/>
<dbReference type="SUPFAM" id="SSF48264">
    <property type="entry name" value="Cytochrome P450"/>
    <property type="match status" value="2"/>
</dbReference>
<dbReference type="Pfam" id="PF00067">
    <property type="entry name" value="p450"/>
    <property type="match status" value="3"/>
</dbReference>
<dbReference type="GO" id="GO:0004497">
    <property type="term" value="F:monooxygenase activity"/>
    <property type="evidence" value="ECO:0007669"/>
    <property type="project" value="UniProtKB-KW"/>
</dbReference>
<dbReference type="GO" id="GO:0016705">
    <property type="term" value="F:oxidoreductase activity, acting on paired donors, with incorporation or reduction of molecular oxygen"/>
    <property type="evidence" value="ECO:0007669"/>
    <property type="project" value="InterPro"/>
</dbReference>
<evidence type="ECO:0000256" key="9">
    <source>
        <dbReference type="ARBA" id="ARBA00023136"/>
    </source>
</evidence>
<evidence type="ECO:0000256" key="1">
    <source>
        <dbReference type="ARBA" id="ARBA00004167"/>
    </source>
</evidence>
<dbReference type="GO" id="GO:0010268">
    <property type="term" value="P:brassinosteroid homeostasis"/>
    <property type="evidence" value="ECO:0007669"/>
    <property type="project" value="TreeGrafter"/>
</dbReference>
<keyword evidence="8 10" id="KW-0408">Iron</keyword>
<protein>
    <submittedName>
        <fullName evidence="12">Uncharacterized protein</fullName>
    </submittedName>
</protein>
<proteinExistence type="inferred from homology"/>
<dbReference type="EMBL" id="LR862137">
    <property type="protein sequence ID" value="CAD1843757.1"/>
    <property type="molecule type" value="Genomic_DNA"/>
</dbReference>
<evidence type="ECO:0000256" key="2">
    <source>
        <dbReference type="ARBA" id="ARBA00010617"/>
    </source>
</evidence>
<keyword evidence="3" id="KW-0812">Transmembrane</keyword>
<evidence type="ECO:0000256" key="10">
    <source>
        <dbReference type="PIRSR" id="PIRSR602401-1"/>
    </source>
</evidence>
<dbReference type="GO" id="GO:0005506">
    <property type="term" value="F:iron ion binding"/>
    <property type="evidence" value="ECO:0007669"/>
    <property type="project" value="InterPro"/>
</dbReference>
<organism evidence="12">
    <name type="scientific">Ananas comosus var. bracteatus</name>
    <name type="common">red pineapple</name>
    <dbReference type="NCBI Taxonomy" id="296719"/>
    <lineage>
        <taxon>Eukaryota</taxon>
        <taxon>Viridiplantae</taxon>
        <taxon>Streptophyta</taxon>
        <taxon>Embryophyta</taxon>
        <taxon>Tracheophyta</taxon>
        <taxon>Spermatophyta</taxon>
        <taxon>Magnoliopsida</taxon>
        <taxon>Liliopsida</taxon>
        <taxon>Poales</taxon>
        <taxon>Bromeliaceae</taxon>
        <taxon>Bromelioideae</taxon>
        <taxon>Ananas</taxon>
    </lineage>
</organism>
<dbReference type="InterPro" id="IPR036396">
    <property type="entry name" value="Cyt_P450_sf"/>
</dbReference>
<keyword evidence="4 10" id="KW-0479">Metal-binding</keyword>
<keyword evidence="10 11" id="KW-0349">Heme</keyword>
<evidence type="ECO:0000256" key="8">
    <source>
        <dbReference type="ARBA" id="ARBA00023004"/>
    </source>
</evidence>
<keyword evidence="6" id="KW-1133">Transmembrane helix</keyword>
<evidence type="ECO:0000256" key="4">
    <source>
        <dbReference type="ARBA" id="ARBA00022723"/>
    </source>
</evidence>
<dbReference type="InterPro" id="IPR002401">
    <property type="entry name" value="Cyt_P450_E_grp-I"/>
</dbReference>
<evidence type="ECO:0000256" key="3">
    <source>
        <dbReference type="ARBA" id="ARBA00022692"/>
    </source>
</evidence>
<keyword evidence="5" id="KW-0444">Lipid biosynthesis</keyword>
<name>A0A6V7QLG3_ANACO</name>
<comment type="subcellular location">
    <subcellularLocation>
        <location evidence="1">Membrane</location>
        <topology evidence="1">Single-pass membrane protein</topology>
    </subcellularLocation>
</comment>
<comment type="cofactor">
    <cofactor evidence="10">
        <name>heme</name>
        <dbReference type="ChEBI" id="CHEBI:30413"/>
    </cofactor>
</comment>
<dbReference type="GO" id="GO:0020037">
    <property type="term" value="F:heme binding"/>
    <property type="evidence" value="ECO:0007669"/>
    <property type="project" value="InterPro"/>
</dbReference>
<dbReference type="PANTHER" id="PTHR24286">
    <property type="entry name" value="CYTOCHROME P450 26"/>
    <property type="match status" value="1"/>
</dbReference>
<keyword evidence="5" id="KW-0752">Steroid biosynthesis</keyword>
<gene>
    <name evidence="12" type="ORF">CB5_LOCUS26968</name>
</gene>
<dbReference type="GO" id="GO:0016132">
    <property type="term" value="P:brassinosteroid biosynthetic process"/>
    <property type="evidence" value="ECO:0007669"/>
    <property type="project" value="TreeGrafter"/>
</dbReference>
<dbReference type="PROSITE" id="PS00086">
    <property type="entry name" value="CYTOCHROME_P450"/>
    <property type="match status" value="1"/>
</dbReference>
<comment type="similarity">
    <text evidence="2 11">Belongs to the cytochrome P450 family.</text>
</comment>
<dbReference type="PANTHER" id="PTHR24286:SF194">
    <property type="entry name" value="STEROID (22S)-HYDROXYLASE"/>
    <property type="match status" value="1"/>
</dbReference>
<evidence type="ECO:0000256" key="11">
    <source>
        <dbReference type="RuleBase" id="RU000461"/>
    </source>
</evidence>
<reference evidence="12" key="1">
    <citation type="submission" date="2020-07" db="EMBL/GenBank/DDBJ databases">
        <authorList>
            <person name="Lin J."/>
        </authorList>
    </citation>
    <scope>NUCLEOTIDE SEQUENCE</scope>
</reference>
<keyword evidence="5" id="KW-0443">Lipid metabolism</keyword>
<keyword evidence="7 11" id="KW-0560">Oxidoreductase</keyword>
<dbReference type="GO" id="GO:0016020">
    <property type="term" value="C:membrane"/>
    <property type="evidence" value="ECO:0007669"/>
    <property type="project" value="UniProtKB-SubCell"/>
</dbReference>
<accession>A0A6V7QLG3</accession>
<evidence type="ECO:0000256" key="5">
    <source>
        <dbReference type="ARBA" id="ARBA00022955"/>
    </source>
</evidence>
<dbReference type="PRINTS" id="PR00385">
    <property type="entry name" value="P450"/>
</dbReference>
<dbReference type="PRINTS" id="PR00463">
    <property type="entry name" value="EP450I"/>
</dbReference>
<dbReference type="GO" id="GO:0016125">
    <property type="term" value="P:sterol metabolic process"/>
    <property type="evidence" value="ECO:0007669"/>
    <property type="project" value="TreeGrafter"/>
</dbReference>
<dbReference type="InterPro" id="IPR001128">
    <property type="entry name" value="Cyt_P450"/>
</dbReference>
<evidence type="ECO:0000313" key="12">
    <source>
        <dbReference type="EMBL" id="CAD1843757.1"/>
    </source>
</evidence>
<keyword evidence="11" id="KW-0503">Monooxygenase</keyword>
<feature type="binding site" description="axial binding residue" evidence="10">
    <location>
        <position position="417"/>
    </location>
    <ligand>
        <name>heme</name>
        <dbReference type="ChEBI" id="CHEBI:30413"/>
    </ligand>
    <ligandPart>
        <name>Fe</name>
        <dbReference type="ChEBI" id="CHEBI:18248"/>
    </ligandPart>
</feature>
<evidence type="ECO:0000256" key="6">
    <source>
        <dbReference type="ARBA" id="ARBA00022989"/>
    </source>
</evidence>
<sequence length="524" mass="58720">MIDNDDDDVVMAKVREGIQHELHGEMVVVSADAEFNRTCCKRDAAVQEQPAGTLSEADRDFSLSLLMGDSYRHKKAILLAFFNKFRAQAGLVHDIQSRVEGVMASWSKGGAIYAREDANKGLIELDRATLHTRLGSSPECHSGVRLCAFASVSSSAGPSVSAAAPSEADRGKGFSFYVIVKKAMGITTEDPEAEQLLRDYMTLYKRMHALPINLPGTAHREALKARASIVKIIKKKLDERKAKESVDEEDDDLLGCLIKASTYTWENICDTIQGFIFGGLITSSTAICVAMYFLERCPKALEQMREEHLECMRLKKENGERKLTWDDYRNMNFTQNVISETLRLGNVAPSLFRKALKDVEFKGYFIPEGTTVITIWLLYIWNPLCLRTQSNSIHGDECKGCEEAKQPSPFGSGVRQCMGSELARVELSIFLHHLILNYDWESVEPDHPVSVPLDTKDVKKASNLLPFGGGHVRHCMGSELATVEISILLHFLMLSYDWEFVDPDHPISIPHSIWMVQIDHAFDE</sequence>
<evidence type="ECO:0000256" key="7">
    <source>
        <dbReference type="ARBA" id="ARBA00023002"/>
    </source>
</evidence>
<dbReference type="InterPro" id="IPR017972">
    <property type="entry name" value="Cyt_P450_CS"/>
</dbReference>